<dbReference type="PROSITE" id="PS50965">
    <property type="entry name" value="NERD"/>
    <property type="match status" value="1"/>
</dbReference>
<dbReference type="EMBL" id="BSRI01000001">
    <property type="protein sequence ID" value="GLV54344.1"/>
    <property type="molecule type" value="Genomic_DNA"/>
</dbReference>
<proteinExistence type="predicted"/>
<organism evidence="2 3">
    <name type="scientific">Dictyobacter halimunensis</name>
    <dbReference type="NCBI Taxonomy" id="3026934"/>
    <lineage>
        <taxon>Bacteria</taxon>
        <taxon>Bacillati</taxon>
        <taxon>Chloroflexota</taxon>
        <taxon>Ktedonobacteria</taxon>
        <taxon>Ktedonobacterales</taxon>
        <taxon>Dictyobacteraceae</taxon>
        <taxon>Dictyobacter</taxon>
    </lineage>
</organism>
<accession>A0ABQ6FP94</accession>
<keyword evidence="3" id="KW-1185">Reference proteome</keyword>
<dbReference type="InterPro" id="IPR011528">
    <property type="entry name" value="NERD"/>
</dbReference>
<sequence>MAELISAGPSSFATEGERQAAAILQQYLPADWIVICNKILPTNDGRSFEIDFIVIGKNWVFLLDEMALATEDTATLVILLYIALVEEVVWVSYL</sequence>
<dbReference type="Pfam" id="PF08378">
    <property type="entry name" value="NERD"/>
    <property type="match status" value="1"/>
</dbReference>
<dbReference type="Proteomes" id="UP001344906">
    <property type="component" value="Unassembled WGS sequence"/>
</dbReference>
<protein>
    <recommendedName>
        <fullName evidence="1">NERD domain-containing protein</fullName>
    </recommendedName>
</protein>
<dbReference type="RefSeq" id="WP_338248034.1">
    <property type="nucleotide sequence ID" value="NZ_BSRI01000001.1"/>
</dbReference>
<gene>
    <name evidence="2" type="ORF">KDH_11920</name>
</gene>
<reference evidence="2 3" key="1">
    <citation type="submission" date="2023-02" db="EMBL/GenBank/DDBJ databases">
        <title>Dictyobacter halimunensis sp. nov., a new member of the class Ktedonobacteria from forest soil in a geothermal area.</title>
        <authorList>
            <person name="Rachmania M.K."/>
            <person name="Ningsih F."/>
            <person name="Sakai Y."/>
            <person name="Yabe S."/>
            <person name="Yokota A."/>
            <person name="Sjamsuridzal W."/>
        </authorList>
    </citation>
    <scope>NUCLEOTIDE SEQUENCE [LARGE SCALE GENOMIC DNA]</scope>
    <source>
        <strain evidence="2 3">S3.2.2.5</strain>
    </source>
</reference>
<evidence type="ECO:0000259" key="1">
    <source>
        <dbReference type="PROSITE" id="PS50965"/>
    </source>
</evidence>
<evidence type="ECO:0000313" key="2">
    <source>
        <dbReference type="EMBL" id="GLV54344.1"/>
    </source>
</evidence>
<comment type="caution">
    <text evidence="2">The sequence shown here is derived from an EMBL/GenBank/DDBJ whole genome shotgun (WGS) entry which is preliminary data.</text>
</comment>
<name>A0ABQ6FP94_9CHLR</name>
<feature type="domain" description="NERD" evidence="1">
    <location>
        <begin position="12"/>
        <end position="94"/>
    </location>
</feature>
<evidence type="ECO:0000313" key="3">
    <source>
        <dbReference type="Proteomes" id="UP001344906"/>
    </source>
</evidence>